<keyword evidence="7" id="KW-1185">Reference proteome</keyword>
<dbReference type="PANTHER" id="PTHR10543:SF125">
    <property type="entry name" value="CROCETIN DIALDEHYDE SYNTHASE"/>
    <property type="match status" value="1"/>
</dbReference>
<keyword evidence="4 5" id="KW-0408">Iron</keyword>
<dbReference type="STRING" id="35608.A0A2U1NSL0"/>
<evidence type="ECO:0000256" key="3">
    <source>
        <dbReference type="ARBA" id="ARBA00022964"/>
    </source>
</evidence>
<keyword evidence="3" id="KW-0560">Oxidoreductase</keyword>
<dbReference type="OrthoDB" id="1069523at2759"/>
<dbReference type="GO" id="GO:0016121">
    <property type="term" value="P:carotene catabolic process"/>
    <property type="evidence" value="ECO:0007669"/>
    <property type="project" value="TreeGrafter"/>
</dbReference>
<sequence length="555" mass="62068">MIDMKWSPENSKRMLTNLDVAIILNVSSELSLLDKVLNTLDKAIINFLDPPLHKSIDPSYILSDNFAPVDELSPTECEIVHGIIPLCLDGVYIRIGPNPQFVPNGPHHYLDGDGMVHSIRLTQGRAIFCSRYIKTNKYLFEHQAKSHIVPNVISGMQCLGPFVARVALFAARVALGHYDIGKGIGVANTNLALFGGSLYALCESDLPYAIQVKDNGDVITLGQHDFNGRLSLNMTAHPKIDPVTKEAFAFRYWSTRPYMTYFYFDANGNKQPDVPILSMKKPSLTHDLAITQKYAIICDIQLGADPMNLLHGHGLVNVDKTKVPRIGVIGRYATDDSNMKWFEVPEFNVFHVVNAWDETDEDGNDVVVLVAPNILSMEHFFEQVDLIQTSMEKVTIHLGTGVVSRQTLSIDNIEFPVMNPAYVAKKNKYVYAAISEKMPIKSRMMRTIGVVKLDVTESEEYKEPYQHTVANRMYGDNCFGGEPFFVARDPDDSNSKEDDGYVVSYVHDETTGESRFLVMDAQSPCLEVVAAVKLPQRVPYGLHGIFVTKNDLNEI</sequence>
<reference evidence="6 7" key="1">
    <citation type="journal article" date="2018" name="Mol. Plant">
        <title>The genome of Artemisia annua provides insight into the evolution of Asteraceae family and artemisinin biosynthesis.</title>
        <authorList>
            <person name="Shen Q."/>
            <person name="Zhang L."/>
            <person name="Liao Z."/>
            <person name="Wang S."/>
            <person name="Yan T."/>
            <person name="Shi P."/>
            <person name="Liu M."/>
            <person name="Fu X."/>
            <person name="Pan Q."/>
            <person name="Wang Y."/>
            <person name="Lv Z."/>
            <person name="Lu X."/>
            <person name="Zhang F."/>
            <person name="Jiang W."/>
            <person name="Ma Y."/>
            <person name="Chen M."/>
            <person name="Hao X."/>
            <person name="Li L."/>
            <person name="Tang Y."/>
            <person name="Lv G."/>
            <person name="Zhou Y."/>
            <person name="Sun X."/>
            <person name="Brodelius P.E."/>
            <person name="Rose J.K.C."/>
            <person name="Tang K."/>
        </authorList>
    </citation>
    <scope>NUCLEOTIDE SEQUENCE [LARGE SCALE GENOMIC DNA]</scope>
    <source>
        <strain evidence="7">cv. Huhao1</strain>
        <tissue evidence="6">Leaf</tissue>
    </source>
</reference>
<evidence type="ECO:0000256" key="4">
    <source>
        <dbReference type="ARBA" id="ARBA00023004"/>
    </source>
</evidence>
<keyword evidence="2 5" id="KW-0479">Metal-binding</keyword>
<dbReference type="PANTHER" id="PTHR10543">
    <property type="entry name" value="BETA-CAROTENE DIOXYGENASE"/>
    <property type="match status" value="1"/>
</dbReference>
<dbReference type="InterPro" id="IPR004294">
    <property type="entry name" value="Carotenoid_Oase"/>
</dbReference>
<dbReference type="EMBL" id="PKPP01002264">
    <property type="protein sequence ID" value="PWA76474.1"/>
    <property type="molecule type" value="Genomic_DNA"/>
</dbReference>
<organism evidence="6 7">
    <name type="scientific">Artemisia annua</name>
    <name type="common">Sweet wormwood</name>
    <dbReference type="NCBI Taxonomy" id="35608"/>
    <lineage>
        <taxon>Eukaryota</taxon>
        <taxon>Viridiplantae</taxon>
        <taxon>Streptophyta</taxon>
        <taxon>Embryophyta</taxon>
        <taxon>Tracheophyta</taxon>
        <taxon>Spermatophyta</taxon>
        <taxon>Magnoliopsida</taxon>
        <taxon>eudicotyledons</taxon>
        <taxon>Gunneridae</taxon>
        <taxon>Pentapetalae</taxon>
        <taxon>asterids</taxon>
        <taxon>campanulids</taxon>
        <taxon>Asterales</taxon>
        <taxon>Asteraceae</taxon>
        <taxon>Asteroideae</taxon>
        <taxon>Anthemideae</taxon>
        <taxon>Artemisiinae</taxon>
        <taxon>Artemisia</taxon>
    </lineage>
</organism>
<accession>A0A2U1NSL0</accession>
<dbReference type="GO" id="GO:0009570">
    <property type="term" value="C:chloroplast stroma"/>
    <property type="evidence" value="ECO:0007669"/>
    <property type="project" value="TreeGrafter"/>
</dbReference>
<feature type="binding site" evidence="5">
    <location>
        <position position="543"/>
    </location>
    <ligand>
        <name>Fe cation</name>
        <dbReference type="ChEBI" id="CHEBI:24875"/>
        <note>catalytic</note>
    </ligand>
</feature>
<evidence type="ECO:0000256" key="2">
    <source>
        <dbReference type="ARBA" id="ARBA00022723"/>
    </source>
</evidence>
<dbReference type="AlphaFoldDB" id="A0A2U1NSL0"/>
<protein>
    <submittedName>
        <fullName evidence="6">Carotenoid oxygenase</fullName>
    </submittedName>
</protein>
<feature type="binding site" evidence="5">
    <location>
        <position position="237"/>
    </location>
    <ligand>
        <name>Fe cation</name>
        <dbReference type="ChEBI" id="CHEBI:24875"/>
        <note>catalytic</note>
    </ligand>
</feature>
<feature type="binding site" evidence="5">
    <location>
        <position position="286"/>
    </location>
    <ligand>
        <name>Fe cation</name>
        <dbReference type="ChEBI" id="CHEBI:24875"/>
        <note>catalytic</note>
    </ligand>
</feature>
<comment type="caution">
    <text evidence="6">The sequence shown here is derived from an EMBL/GenBank/DDBJ whole genome shotgun (WGS) entry which is preliminary data.</text>
</comment>
<dbReference type="Proteomes" id="UP000245207">
    <property type="component" value="Unassembled WGS sequence"/>
</dbReference>
<dbReference type="GO" id="GO:0046872">
    <property type="term" value="F:metal ion binding"/>
    <property type="evidence" value="ECO:0007669"/>
    <property type="project" value="UniProtKB-KW"/>
</dbReference>
<keyword evidence="3" id="KW-0223">Dioxygenase</keyword>
<gene>
    <name evidence="6" type="ORF">CTI12_AA233730</name>
</gene>
<proteinExistence type="inferred from homology"/>
<evidence type="ECO:0000256" key="1">
    <source>
        <dbReference type="ARBA" id="ARBA00006787"/>
    </source>
</evidence>
<dbReference type="GO" id="GO:0010436">
    <property type="term" value="F:carotenoid dioxygenase activity"/>
    <property type="evidence" value="ECO:0007669"/>
    <property type="project" value="TreeGrafter"/>
</dbReference>
<comment type="cofactor">
    <cofactor evidence="5">
        <name>Fe(2+)</name>
        <dbReference type="ChEBI" id="CHEBI:29033"/>
    </cofactor>
    <text evidence="5">Binds 1 Fe(2+) ion per subunit.</text>
</comment>
<dbReference type="Pfam" id="PF03055">
    <property type="entry name" value="RPE65"/>
    <property type="match status" value="1"/>
</dbReference>
<evidence type="ECO:0000313" key="7">
    <source>
        <dbReference type="Proteomes" id="UP000245207"/>
    </source>
</evidence>
<name>A0A2U1NSL0_ARTAN</name>
<feature type="binding site" evidence="5">
    <location>
        <position position="351"/>
    </location>
    <ligand>
        <name>Fe cation</name>
        <dbReference type="ChEBI" id="CHEBI:24875"/>
        <note>catalytic</note>
    </ligand>
</feature>
<comment type="similarity">
    <text evidence="1">Belongs to the carotenoid oxygenase family.</text>
</comment>
<evidence type="ECO:0000313" key="6">
    <source>
        <dbReference type="EMBL" id="PWA76474.1"/>
    </source>
</evidence>
<evidence type="ECO:0000256" key="5">
    <source>
        <dbReference type="PIRSR" id="PIRSR604294-1"/>
    </source>
</evidence>